<organism evidence="2 3">
    <name type="scientific">Parelaphostrongylus tenuis</name>
    <name type="common">Meningeal worm</name>
    <dbReference type="NCBI Taxonomy" id="148309"/>
    <lineage>
        <taxon>Eukaryota</taxon>
        <taxon>Metazoa</taxon>
        <taxon>Ecdysozoa</taxon>
        <taxon>Nematoda</taxon>
        <taxon>Chromadorea</taxon>
        <taxon>Rhabditida</taxon>
        <taxon>Rhabditina</taxon>
        <taxon>Rhabditomorpha</taxon>
        <taxon>Strongyloidea</taxon>
        <taxon>Metastrongylidae</taxon>
        <taxon>Parelaphostrongylus</taxon>
    </lineage>
</organism>
<feature type="compositionally biased region" description="Polar residues" evidence="1">
    <location>
        <begin position="39"/>
        <end position="50"/>
    </location>
</feature>
<sequence>MATFTVERLDAPIERIEIRLIDENSNSTALNPAPPPPESLNSAAGATQQSGAVAENAINGNVESADQYDVRYKKVEYVSDVILTEKTALPQSSLLIIHRTLLKCSRQQYQLWTNPPHSLVKISHMRTRLGQ</sequence>
<reference evidence="2" key="1">
    <citation type="submission" date="2021-06" db="EMBL/GenBank/DDBJ databases">
        <title>Parelaphostrongylus tenuis whole genome reference sequence.</title>
        <authorList>
            <person name="Garwood T.J."/>
            <person name="Larsen P.A."/>
            <person name="Fountain-Jones N.M."/>
            <person name="Garbe J.R."/>
            <person name="Macchietto M.G."/>
            <person name="Kania S.A."/>
            <person name="Gerhold R.W."/>
            <person name="Richards J.E."/>
            <person name="Wolf T.M."/>
        </authorList>
    </citation>
    <scope>NUCLEOTIDE SEQUENCE</scope>
    <source>
        <strain evidence="2">MNPRO001-30</strain>
        <tissue evidence="2">Meninges</tissue>
    </source>
</reference>
<keyword evidence="3" id="KW-1185">Reference proteome</keyword>
<protein>
    <submittedName>
        <fullName evidence="2">Uncharacterized protein</fullName>
    </submittedName>
</protein>
<dbReference type="AlphaFoldDB" id="A0AAD5QWB3"/>
<accession>A0AAD5QWB3</accession>
<evidence type="ECO:0000256" key="1">
    <source>
        <dbReference type="SAM" id="MobiDB-lite"/>
    </source>
</evidence>
<comment type="caution">
    <text evidence="2">The sequence shown here is derived from an EMBL/GenBank/DDBJ whole genome shotgun (WGS) entry which is preliminary data.</text>
</comment>
<evidence type="ECO:0000313" key="3">
    <source>
        <dbReference type="Proteomes" id="UP001196413"/>
    </source>
</evidence>
<name>A0AAD5QWB3_PARTN</name>
<dbReference type="Proteomes" id="UP001196413">
    <property type="component" value="Unassembled WGS sequence"/>
</dbReference>
<proteinExistence type="predicted"/>
<feature type="non-terminal residue" evidence="2">
    <location>
        <position position="131"/>
    </location>
</feature>
<gene>
    <name evidence="2" type="ORF">KIN20_024478</name>
</gene>
<evidence type="ECO:0000313" key="2">
    <source>
        <dbReference type="EMBL" id="KAJ1364389.1"/>
    </source>
</evidence>
<dbReference type="EMBL" id="JAHQIW010004958">
    <property type="protein sequence ID" value="KAJ1364389.1"/>
    <property type="molecule type" value="Genomic_DNA"/>
</dbReference>
<feature type="region of interest" description="Disordered" evidence="1">
    <location>
        <begin position="24"/>
        <end position="50"/>
    </location>
</feature>